<organism evidence="1 2">
    <name type="scientific">Ixodes persulcatus</name>
    <name type="common">Taiga tick</name>
    <dbReference type="NCBI Taxonomy" id="34615"/>
    <lineage>
        <taxon>Eukaryota</taxon>
        <taxon>Metazoa</taxon>
        <taxon>Ecdysozoa</taxon>
        <taxon>Arthropoda</taxon>
        <taxon>Chelicerata</taxon>
        <taxon>Arachnida</taxon>
        <taxon>Acari</taxon>
        <taxon>Parasitiformes</taxon>
        <taxon>Ixodida</taxon>
        <taxon>Ixodoidea</taxon>
        <taxon>Ixodidae</taxon>
        <taxon>Ixodinae</taxon>
        <taxon>Ixodes</taxon>
    </lineage>
</organism>
<protein>
    <submittedName>
        <fullName evidence="1">Uncharacterized protein</fullName>
    </submittedName>
</protein>
<reference evidence="1 2" key="1">
    <citation type="journal article" date="2020" name="Cell">
        <title>Large-Scale Comparative Analyses of Tick Genomes Elucidate Their Genetic Diversity and Vector Capacities.</title>
        <authorList>
            <consortium name="Tick Genome and Microbiome Consortium (TIGMIC)"/>
            <person name="Jia N."/>
            <person name="Wang J."/>
            <person name="Shi W."/>
            <person name="Du L."/>
            <person name="Sun Y."/>
            <person name="Zhan W."/>
            <person name="Jiang J.F."/>
            <person name="Wang Q."/>
            <person name="Zhang B."/>
            <person name="Ji P."/>
            <person name="Bell-Sakyi L."/>
            <person name="Cui X.M."/>
            <person name="Yuan T.T."/>
            <person name="Jiang B.G."/>
            <person name="Yang W.F."/>
            <person name="Lam T.T."/>
            <person name="Chang Q.C."/>
            <person name="Ding S.J."/>
            <person name="Wang X.J."/>
            <person name="Zhu J.G."/>
            <person name="Ruan X.D."/>
            <person name="Zhao L."/>
            <person name="Wei J.T."/>
            <person name="Ye R.Z."/>
            <person name="Que T.C."/>
            <person name="Du C.H."/>
            <person name="Zhou Y.H."/>
            <person name="Cheng J.X."/>
            <person name="Dai P.F."/>
            <person name="Guo W.B."/>
            <person name="Han X.H."/>
            <person name="Huang E.J."/>
            <person name="Li L.F."/>
            <person name="Wei W."/>
            <person name="Gao Y.C."/>
            <person name="Liu J.Z."/>
            <person name="Shao H.Z."/>
            <person name="Wang X."/>
            <person name="Wang C.C."/>
            <person name="Yang T.C."/>
            <person name="Huo Q.B."/>
            <person name="Li W."/>
            <person name="Chen H.Y."/>
            <person name="Chen S.E."/>
            <person name="Zhou L.G."/>
            <person name="Ni X.B."/>
            <person name="Tian J.H."/>
            <person name="Sheng Y."/>
            <person name="Liu T."/>
            <person name="Pan Y.S."/>
            <person name="Xia L.Y."/>
            <person name="Li J."/>
            <person name="Zhao F."/>
            <person name="Cao W.C."/>
        </authorList>
    </citation>
    <scope>NUCLEOTIDE SEQUENCE [LARGE SCALE GENOMIC DNA]</scope>
    <source>
        <strain evidence="1">Iper-2018</strain>
    </source>
</reference>
<gene>
    <name evidence="1" type="ORF">HPB47_016275</name>
</gene>
<evidence type="ECO:0000313" key="1">
    <source>
        <dbReference type="EMBL" id="KAG0440431.1"/>
    </source>
</evidence>
<evidence type="ECO:0000313" key="2">
    <source>
        <dbReference type="Proteomes" id="UP000805193"/>
    </source>
</evidence>
<accession>A0AC60QRA0</accession>
<sequence length="804" mass="91253">VSSIAQAIKMAGYILRARHLKYFYFIAIAGSLFILLRSRAKSVQRSLPVEAPTHKVLIWDVPPLLWFLKQGPFEFCTVRNCVLETSNDKIGEAAAVFFHLHMTKGPETLPTFHRPDQLWIFFTDESPLHTFMATKKYKMSDYNGIFNLSMTYRSDSDIPAAYGRTKSNLADLPNYATSRNRMVAILGSNAAVPNKRWPYVRELAKHVSVDIYGGCGTKTCPGHFTRDCDVMKDYKFYLAFENSNCREYITEKLWWNAFEKEVLPYLKFLDSNHTAYNSYFAWKKKYRVLNEHGYFGSPSLHLCRICELLNSGRKEARVYDDLESFWNSKTDCRPPVWDELREKRSSRDRCGAKKRDVTGDASAIGRNEKQNVRGGTGSRNGHIAAAFPWASPPRPSFGMRAARCRLGGLRRVIAEAATHVLPFRWCSVTERKLELARESGIAVHVDRFGETTAPPRCYNPPRDPPQLTGDFKHCLALHSSARQGVRRDRWPRLRSDHSASAPAYGSPCGGFESRSRCPQSDGGLLRRRRRQKRGWRLQPAMGSFTGHILPGMLLFLLGSWWVFGTWRAYILSRLRRRNYWCTASFALPKLPKKLCFEGLGKVVCASVGVAAETAAAFKHGEFTDVGSHTQHISMYIFYGLSGLADLLTIHRAPIPRGTDYGILLMTICVEGLLFHFKLHGKAHLDAHLIELLVYTIVAEAACIAVEMVRRRSTLAALGRAFFGVVQATWLIQIGFVFYNPLPNVKSWEENHQNMMLVTAVYTWHMIGVLAYVGLMGVVSWLWCSRCEMTDKNEDADDVEVGPTY</sequence>
<comment type="caution">
    <text evidence="1">The sequence shown here is derived from an EMBL/GenBank/DDBJ whole genome shotgun (WGS) entry which is preliminary data.</text>
</comment>
<feature type="non-terminal residue" evidence="1">
    <location>
        <position position="1"/>
    </location>
</feature>
<keyword evidence="2" id="KW-1185">Reference proteome</keyword>
<dbReference type="EMBL" id="JABSTQ010004988">
    <property type="protein sequence ID" value="KAG0440431.1"/>
    <property type="molecule type" value="Genomic_DNA"/>
</dbReference>
<name>A0AC60QRA0_IXOPE</name>
<dbReference type="Proteomes" id="UP000805193">
    <property type="component" value="Unassembled WGS sequence"/>
</dbReference>
<proteinExistence type="predicted"/>